<evidence type="ECO:0000256" key="1">
    <source>
        <dbReference type="SAM" id="MobiDB-lite"/>
    </source>
</evidence>
<organism evidence="2 3">
    <name type="scientific">Coptis chinensis</name>
    <dbReference type="NCBI Taxonomy" id="261450"/>
    <lineage>
        <taxon>Eukaryota</taxon>
        <taxon>Viridiplantae</taxon>
        <taxon>Streptophyta</taxon>
        <taxon>Embryophyta</taxon>
        <taxon>Tracheophyta</taxon>
        <taxon>Spermatophyta</taxon>
        <taxon>Magnoliopsida</taxon>
        <taxon>Ranunculales</taxon>
        <taxon>Ranunculaceae</taxon>
        <taxon>Coptidoideae</taxon>
        <taxon>Coptis</taxon>
    </lineage>
</organism>
<keyword evidence="3" id="KW-1185">Reference proteome</keyword>
<dbReference type="Proteomes" id="UP000631114">
    <property type="component" value="Unassembled WGS sequence"/>
</dbReference>
<name>A0A835HAB4_9MAGN</name>
<reference evidence="2 3" key="1">
    <citation type="submission" date="2020-10" db="EMBL/GenBank/DDBJ databases">
        <title>The Coptis chinensis genome and diversification of protoberbering-type alkaloids.</title>
        <authorList>
            <person name="Wang B."/>
            <person name="Shu S."/>
            <person name="Song C."/>
            <person name="Liu Y."/>
        </authorList>
    </citation>
    <scope>NUCLEOTIDE SEQUENCE [LARGE SCALE GENOMIC DNA]</scope>
    <source>
        <strain evidence="2">HL-2020</strain>
        <tissue evidence="2">Leaf</tissue>
    </source>
</reference>
<dbReference type="EMBL" id="JADFTS010000008">
    <property type="protein sequence ID" value="KAF9594627.1"/>
    <property type="molecule type" value="Genomic_DNA"/>
</dbReference>
<evidence type="ECO:0000313" key="2">
    <source>
        <dbReference type="EMBL" id="KAF9594627.1"/>
    </source>
</evidence>
<sequence length="75" mass="7837">MNGEAPSSNQEGSRSAPGVEAAPALGVVEEITDASDFNKELNIKSDGMVEETTEASDMDEESSIEGDCVVEETTV</sequence>
<proteinExistence type="predicted"/>
<evidence type="ECO:0000313" key="3">
    <source>
        <dbReference type="Proteomes" id="UP000631114"/>
    </source>
</evidence>
<feature type="region of interest" description="Disordered" evidence="1">
    <location>
        <begin position="42"/>
        <end position="75"/>
    </location>
</feature>
<comment type="caution">
    <text evidence="2">The sequence shown here is derived from an EMBL/GenBank/DDBJ whole genome shotgun (WGS) entry which is preliminary data.</text>
</comment>
<feature type="compositionally biased region" description="Acidic residues" evidence="1">
    <location>
        <begin position="48"/>
        <end position="75"/>
    </location>
</feature>
<accession>A0A835HAB4</accession>
<protein>
    <submittedName>
        <fullName evidence="2">Uncharacterized protein</fullName>
    </submittedName>
</protein>
<feature type="compositionally biased region" description="Polar residues" evidence="1">
    <location>
        <begin position="1"/>
        <end position="13"/>
    </location>
</feature>
<gene>
    <name evidence="2" type="ORF">IFM89_034249</name>
</gene>
<feature type="region of interest" description="Disordered" evidence="1">
    <location>
        <begin position="1"/>
        <end position="21"/>
    </location>
</feature>
<dbReference type="AlphaFoldDB" id="A0A835HAB4"/>